<feature type="transmembrane region" description="Helical" evidence="6">
    <location>
        <begin position="98"/>
        <end position="118"/>
    </location>
</feature>
<feature type="transmembrane region" description="Helical" evidence="6">
    <location>
        <begin position="271"/>
        <end position="293"/>
    </location>
</feature>
<dbReference type="GO" id="GO:0016020">
    <property type="term" value="C:membrane"/>
    <property type="evidence" value="ECO:0007669"/>
    <property type="project" value="UniProtKB-SubCell"/>
</dbReference>
<evidence type="ECO:0000313" key="8">
    <source>
        <dbReference type="Proteomes" id="UP000326565"/>
    </source>
</evidence>
<dbReference type="InterPro" id="IPR011701">
    <property type="entry name" value="MFS"/>
</dbReference>
<feature type="transmembrane region" description="Helical" evidence="6">
    <location>
        <begin position="313"/>
        <end position="332"/>
    </location>
</feature>
<keyword evidence="8" id="KW-1185">Reference proteome</keyword>
<dbReference type="GO" id="GO:0022857">
    <property type="term" value="F:transmembrane transporter activity"/>
    <property type="evidence" value="ECO:0007669"/>
    <property type="project" value="InterPro"/>
</dbReference>
<feature type="transmembrane region" description="Helical" evidence="6">
    <location>
        <begin position="35"/>
        <end position="54"/>
    </location>
</feature>
<dbReference type="Pfam" id="PF07690">
    <property type="entry name" value="MFS_1"/>
    <property type="match status" value="1"/>
</dbReference>
<dbReference type="InterPro" id="IPR036259">
    <property type="entry name" value="MFS_trans_sf"/>
</dbReference>
<organism evidence="7 8">
    <name type="scientific">Aspergillus leporis</name>
    <dbReference type="NCBI Taxonomy" id="41062"/>
    <lineage>
        <taxon>Eukaryota</taxon>
        <taxon>Fungi</taxon>
        <taxon>Dikarya</taxon>
        <taxon>Ascomycota</taxon>
        <taxon>Pezizomycotina</taxon>
        <taxon>Eurotiomycetes</taxon>
        <taxon>Eurotiomycetidae</taxon>
        <taxon>Eurotiales</taxon>
        <taxon>Aspergillaceae</taxon>
        <taxon>Aspergillus</taxon>
        <taxon>Aspergillus subgen. Circumdati</taxon>
    </lineage>
</organism>
<feature type="transmembrane region" description="Helical" evidence="6">
    <location>
        <begin position="202"/>
        <end position="226"/>
    </location>
</feature>
<dbReference type="Gene3D" id="1.20.1250.20">
    <property type="entry name" value="MFS general substrate transporter like domains"/>
    <property type="match status" value="2"/>
</dbReference>
<keyword evidence="3 6" id="KW-0812">Transmembrane</keyword>
<dbReference type="PANTHER" id="PTHR43791:SF19">
    <property type="entry name" value="TRANSPORTER, PUTATIVE (AFU_ORTHOLOGUE AFUA_1G01812)-RELATED"/>
    <property type="match status" value="1"/>
</dbReference>
<evidence type="ECO:0000256" key="6">
    <source>
        <dbReference type="SAM" id="Phobius"/>
    </source>
</evidence>
<proteinExistence type="predicted"/>
<evidence type="ECO:0000256" key="3">
    <source>
        <dbReference type="ARBA" id="ARBA00022692"/>
    </source>
</evidence>
<dbReference type="OrthoDB" id="2962993at2759"/>
<feature type="transmembrane region" description="Helical" evidence="6">
    <location>
        <begin position="66"/>
        <end position="86"/>
    </location>
</feature>
<sequence>MTDSQYNASLTIFFISYSVFEPLTNVLLKRIRLSLFIPSLSFFGYGICMTTMGLVHNFAGLMAAQWFLGLAEAGLFPVVATFFHAGTKGQNSAFRWPYSSHAAALAGSFGGLLAATIVRMDGIGGKDGRAWIFILGGFAAVVIGIISYWMVYDFPDKATFLSDVERKRVLRRLALDRQSSTAQEHKWKSSYLWDSLTDYKTWLGAIIYMGIDGALYAFSLFVPSIIRELRPGYSSTLAQLLSMAPYDCAAILTVAVGYLADRTRQRGLCNIFISALGIIGFSLLLGTGLNGSVSSNIFRSVDAPTFYPGHGTVLAYMTLFLFCGSILQYYLLRSENRKRRRVDRDHWVEGLTPREIAQLGDRRPDFIYTL</sequence>
<feature type="transmembrane region" description="Helical" evidence="6">
    <location>
        <begin position="238"/>
        <end position="259"/>
    </location>
</feature>
<protein>
    <submittedName>
        <fullName evidence="7">Major facilitator superfamily domain-containing protein</fullName>
    </submittedName>
</protein>
<keyword evidence="5 6" id="KW-0472">Membrane</keyword>
<evidence type="ECO:0000256" key="5">
    <source>
        <dbReference type="ARBA" id="ARBA00023136"/>
    </source>
</evidence>
<accession>A0A5N5WHM5</accession>
<keyword evidence="4 6" id="KW-1133">Transmembrane helix</keyword>
<name>A0A5N5WHM5_9EURO</name>
<feature type="transmembrane region" description="Helical" evidence="6">
    <location>
        <begin position="6"/>
        <end position="28"/>
    </location>
</feature>
<comment type="subcellular location">
    <subcellularLocation>
        <location evidence="1">Membrane</location>
        <topology evidence="1">Multi-pass membrane protein</topology>
    </subcellularLocation>
</comment>
<evidence type="ECO:0000256" key="2">
    <source>
        <dbReference type="ARBA" id="ARBA00022448"/>
    </source>
</evidence>
<evidence type="ECO:0000256" key="4">
    <source>
        <dbReference type="ARBA" id="ARBA00022989"/>
    </source>
</evidence>
<evidence type="ECO:0000313" key="7">
    <source>
        <dbReference type="EMBL" id="KAB8067993.1"/>
    </source>
</evidence>
<dbReference type="EMBL" id="ML732425">
    <property type="protein sequence ID" value="KAB8067993.1"/>
    <property type="molecule type" value="Genomic_DNA"/>
</dbReference>
<dbReference type="Proteomes" id="UP000326565">
    <property type="component" value="Unassembled WGS sequence"/>
</dbReference>
<feature type="transmembrane region" description="Helical" evidence="6">
    <location>
        <begin position="130"/>
        <end position="151"/>
    </location>
</feature>
<reference evidence="7 8" key="1">
    <citation type="submission" date="2019-04" db="EMBL/GenBank/DDBJ databases">
        <title>Friends and foes A comparative genomics study of 23 Aspergillus species from section Flavi.</title>
        <authorList>
            <consortium name="DOE Joint Genome Institute"/>
            <person name="Kjaerbolling I."/>
            <person name="Vesth T."/>
            <person name="Frisvad J.C."/>
            <person name="Nybo J.L."/>
            <person name="Theobald S."/>
            <person name="Kildgaard S."/>
            <person name="Isbrandt T."/>
            <person name="Kuo A."/>
            <person name="Sato A."/>
            <person name="Lyhne E.K."/>
            <person name="Kogle M.E."/>
            <person name="Wiebenga A."/>
            <person name="Kun R.S."/>
            <person name="Lubbers R.J."/>
            <person name="Makela M.R."/>
            <person name="Barry K."/>
            <person name="Chovatia M."/>
            <person name="Clum A."/>
            <person name="Daum C."/>
            <person name="Haridas S."/>
            <person name="He G."/>
            <person name="LaButti K."/>
            <person name="Lipzen A."/>
            <person name="Mondo S."/>
            <person name="Riley R."/>
            <person name="Salamov A."/>
            <person name="Simmons B.A."/>
            <person name="Magnuson J.K."/>
            <person name="Henrissat B."/>
            <person name="Mortensen U.H."/>
            <person name="Larsen T.O."/>
            <person name="Devries R.P."/>
            <person name="Grigoriev I.V."/>
            <person name="Machida M."/>
            <person name="Baker S.E."/>
            <person name="Andersen M.R."/>
        </authorList>
    </citation>
    <scope>NUCLEOTIDE SEQUENCE [LARGE SCALE GENOMIC DNA]</scope>
    <source>
        <strain evidence="7 8">CBS 151.66</strain>
    </source>
</reference>
<dbReference type="AlphaFoldDB" id="A0A5N5WHM5"/>
<keyword evidence="2" id="KW-0813">Transport</keyword>
<dbReference type="SUPFAM" id="SSF103473">
    <property type="entry name" value="MFS general substrate transporter"/>
    <property type="match status" value="1"/>
</dbReference>
<gene>
    <name evidence="7" type="ORF">BDV29DRAFT_199700</name>
</gene>
<dbReference type="PANTHER" id="PTHR43791">
    <property type="entry name" value="PERMEASE-RELATED"/>
    <property type="match status" value="1"/>
</dbReference>
<evidence type="ECO:0000256" key="1">
    <source>
        <dbReference type="ARBA" id="ARBA00004141"/>
    </source>
</evidence>